<reference evidence="2" key="1">
    <citation type="submission" date="2022-11" db="UniProtKB">
        <authorList>
            <consortium name="WormBaseParasite"/>
        </authorList>
    </citation>
    <scope>IDENTIFICATION</scope>
</reference>
<evidence type="ECO:0000313" key="1">
    <source>
        <dbReference type="Proteomes" id="UP000887576"/>
    </source>
</evidence>
<sequence>MSSNYFLQKTVVDTLEQADAEWKDVKLISPWTQTQSLLYEYGEHIAIHAFLKMVDLPFISQQRPNAVDMSPTGRVPFLRLKETLVADYPNIVNFVELKGIKLSDARTAAEQTDLEAYISLIDEDLRHVEMYIVWLDDETYEKVTKPRTSSAYTFPVSWILPSILRRQKKQYLQDRGYAEKSMKEIISTADIIFQALSAKLGTKKYIIGDQPSELDCLAFGHIYTILTTELPNLQLVNCLKKYLNLIEFCKQMEKELFEKHDSGDA</sequence>
<organism evidence="1 2">
    <name type="scientific">Panagrolaimus sp. JU765</name>
    <dbReference type="NCBI Taxonomy" id="591449"/>
    <lineage>
        <taxon>Eukaryota</taxon>
        <taxon>Metazoa</taxon>
        <taxon>Ecdysozoa</taxon>
        <taxon>Nematoda</taxon>
        <taxon>Chromadorea</taxon>
        <taxon>Rhabditida</taxon>
        <taxon>Tylenchina</taxon>
        <taxon>Panagrolaimomorpha</taxon>
        <taxon>Panagrolaimoidea</taxon>
        <taxon>Panagrolaimidae</taxon>
        <taxon>Panagrolaimus</taxon>
    </lineage>
</organism>
<dbReference type="Proteomes" id="UP000887576">
    <property type="component" value="Unplaced"/>
</dbReference>
<proteinExistence type="predicted"/>
<accession>A0AC34RTE9</accession>
<dbReference type="WBParaSite" id="JU765_v2.g9979.t1">
    <property type="protein sequence ID" value="JU765_v2.g9979.t1"/>
    <property type="gene ID" value="JU765_v2.g9979"/>
</dbReference>
<protein>
    <submittedName>
        <fullName evidence="2">Metaxin-2</fullName>
    </submittedName>
</protein>
<evidence type="ECO:0000313" key="2">
    <source>
        <dbReference type="WBParaSite" id="JU765_v2.g9979.t1"/>
    </source>
</evidence>
<name>A0AC34RTE9_9BILA</name>